<dbReference type="EMBL" id="BGZK01002862">
    <property type="protein sequence ID" value="GBP97068.1"/>
    <property type="molecule type" value="Genomic_DNA"/>
</dbReference>
<name>A0A4C2AAB0_EUMVA</name>
<proteinExistence type="predicted"/>
<reference evidence="1 2" key="1">
    <citation type="journal article" date="2019" name="Commun. Biol.">
        <title>The bagworm genome reveals a unique fibroin gene that provides high tensile strength.</title>
        <authorList>
            <person name="Kono N."/>
            <person name="Nakamura H."/>
            <person name="Ohtoshi R."/>
            <person name="Tomita M."/>
            <person name="Numata K."/>
            <person name="Arakawa K."/>
        </authorList>
    </citation>
    <scope>NUCLEOTIDE SEQUENCE [LARGE SCALE GENOMIC DNA]</scope>
</reference>
<dbReference type="AlphaFoldDB" id="A0A4C2AAB0"/>
<protein>
    <submittedName>
        <fullName evidence="1">Uncharacterized protein</fullName>
    </submittedName>
</protein>
<accession>A0A4C2AAB0</accession>
<gene>
    <name evidence="1" type="ORF">EVAR_46767_1</name>
</gene>
<keyword evidence="2" id="KW-1185">Reference proteome</keyword>
<evidence type="ECO:0000313" key="2">
    <source>
        <dbReference type="Proteomes" id="UP000299102"/>
    </source>
</evidence>
<dbReference type="Proteomes" id="UP000299102">
    <property type="component" value="Unassembled WGS sequence"/>
</dbReference>
<organism evidence="1 2">
    <name type="scientific">Eumeta variegata</name>
    <name type="common">Bagworm moth</name>
    <name type="synonym">Eumeta japonica</name>
    <dbReference type="NCBI Taxonomy" id="151549"/>
    <lineage>
        <taxon>Eukaryota</taxon>
        <taxon>Metazoa</taxon>
        <taxon>Ecdysozoa</taxon>
        <taxon>Arthropoda</taxon>
        <taxon>Hexapoda</taxon>
        <taxon>Insecta</taxon>
        <taxon>Pterygota</taxon>
        <taxon>Neoptera</taxon>
        <taxon>Endopterygota</taxon>
        <taxon>Lepidoptera</taxon>
        <taxon>Glossata</taxon>
        <taxon>Ditrysia</taxon>
        <taxon>Tineoidea</taxon>
        <taxon>Psychidae</taxon>
        <taxon>Oiketicinae</taxon>
        <taxon>Eumeta</taxon>
    </lineage>
</organism>
<evidence type="ECO:0000313" key="1">
    <source>
        <dbReference type="EMBL" id="GBP97068.1"/>
    </source>
</evidence>
<sequence length="175" mass="18815">MSSGLASRSAQVALIQVVMAGDLVRRGDCDGRSSRVIVRHWMSRSTPACTFISIGGPDSHWHNFQQRFDSPVPIFVTVSLTADSFGARPRGSRVAARARMEQRMVAAVTLCAAFRTARLKGVTRGELMLGRALRTLCRHFGLRVHFEGFTSPRCALGYPPGASRLTGGGPGVDGG</sequence>
<comment type="caution">
    <text evidence="1">The sequence shown here is derived from an EMBL/GenBank/DDBJ whole genome shotgun (WGS) entry which is preliminary data.</text>
</comment>